<dbReference type="AlphaFoldDB" id="A0A6A7N7M2"/>
<dbReference type="CDD" id="cd00156">
    <property type="entry name" value="REC"/>
    <property type="match status" value="1"/>
</dbReference>
<feature type="modified residue" description="4-aspartylphosphate" evidence="2">
    <location>
        <position position="80"/>
    </location>
</feature>
<evidence type="ECO:0000256" key="2">
    <source>
        <dbReference type="PROSITE-ProRule" id="PRU00169"/>
    </source>
</evidence>
<dbReference type="Proteomes" id="UP000440498">
    <property type="component" value="Unassembled WGS sequence"/>
</dbReference>
<evidence type="ECO:0000259" key="3">
    <source>
        <dbReference type="PROSITE" id="PS50110"/>
    </source>
</evidence>
<dbReference type="RefSeq" id="WP_152840327.1">
    <property type="nucleotide sequence ID" value="NZ_WHUG01000011.1"/>
</dbReference>
<accession>A0A6A7N7M2</accession>
<reference evidence="4 5" key="1">
    <citation type="submission" date="2019-10" db="EMBL/GenBank/DDBJ databases">
        <title>Two novel species isolated from a subtropical stream in China.</title>
        <authorList>
            <person name="Lu H."/>
        </authorList>
    </citation>
    <scope>NUCLEOTIDE SEQUENCE [LARGE SCALE GENOMIC DNA]</scope>
    <source>
        <strain evidence="4 5">FT29W</strain>
    </source>
</reference>
<evidence type="ECO:0000256" key="1">
    <source>
        <dbReference type="ARBA" id="ARBA00022553"/>
    </source>
</evidence>
<keyword evidence="1 2" id="KW-0597">Phosphoprotein</keyword>
<dbReference type="PROSITE" id="PS50110">
    <property type="entry name" value="RESPONSE_REGULATORY"/>
    <property type="match status" value="1"/>
</dbReference>
<dbReference type="Gene3D" id="3.40.50.2300">
    <property type="match status" value="1"/>
</dbReference>
<dbReference type="InterPro" id="IPR050595">
    <property type="entry name" value="Bact_response_regulator"/>
</dbReference>
<dbReference type="PANTHER" id="PTHR44591">
    <property type="entry name" value="STRESS RESPONSE REGULATOR PROTEIN 1"/>
    <property type="match status" value="1"/>
</dbReference>
<organism evidence="4 5">
    <name type="scientific">Rugamonas aquatica</name>
    <dbReference type="NCBI Taxonomy" id="2743357"/>
    <lineage>
        <taxon>Bacteria</taxon>
        <taxon>Pseudomonadati</taxon>
        <taxon>Pseudomonadota</taxon>
        <taxon>Betaproteobacteria</taxon>
        <taxon>Burkholderiales</taxon>
        <taxon>Oxalobacteraceae</taxon>
        <taxon>Telluria group</taxon>
        <taxon>Rugamonas</taxon>
    </lineage>
</organism>
<dbReference type="InterPro" id="IPR011006">
    <property type="entry name" value="CheY-like_superfamily"/>
</dbReference>
<keyword evidence="5" id="KW-1185">Reference proteome</keyword>
<comment type="caution">
    <text evidence="4">The sequence shown here is derived from an EMBL/GenBank/DDBJ whole genome shotgun (WGS) entry which is preliminary data.</text>
</comment>
<gene>
    <name evidence="4" type="ORF">GEV02_23155</name>
</gene>
<sequence length="151" mass="16459">MTNDFSQETYRPFSDQEGGCSIGFSIFAEAPRVLHVDGDADAALVLSTLLVPETQVTHVATLADAEALLHLQQFALVVIDPDLPDGDGGSLLSLVRQRQGEARVLLYSARHPEQHLAGSAFLPKPWTSPRQLWRTVSDLLCLAQAMPVEPQ</sequence>
<evidence type="ECO:0000313" key="5">
    <source>
        <dbReference type="Proteomes" id="UP000440498"/>
    </source>
</evidence>
<proteinExistence type="predicted"/>
<protein>
    <submittedName>
        <fullName evidence="4">Response regulator</fullName>
    </submittedName>
</protein>
<dbReference type="PANTHER" id="PTHR44591:SF3">
    <property type="entry name" value="RESPONSE REGULATORY DOMAIN-CONTAINING PROTEIN"/>
    <property type="match status" value="1"/>
</dbReference>
<dbReference type="EMBL" id="WHUG01000011">
    <property type="protein sequence ID" value="MQA41043.1"/>
    <property type="molecule type" value="Genomic_DNA"/>
</dbReference>
<dbReference type="GO" id="GO:0000160">
    <property type="term" value="P:phosphorelay signal transduction system"/>
    <property type="evidence" value="ECO:0007669"/>
    <property type="project" value="InterPro"/>
</dbReference>
<dbReference type="InterPro" id="IPR001789">
    <property type="entry name" value="Sig_transdc_resp-reg_receiver"/>
</dbReference>
<evidence type="ECO:0000313" key="4">
    <source>
        <dbReference type="EMBL" id="MQA41043.1"/>
    </source>
</evidence>
<dbReference type="SUPFAM" id="SSF52172">
    <property type="entry name" value="CheY-like"/>
    <property type="match status" value="1"/>
</dbReference>
<name>A0A6A7N7M2_9BURK</name>
<feature type="domain" description="Response regulatory" evidence="3">
    <location>
        <begin position="32"/>
        <end position="139"/>
    </location>
</feature>